<organism evidence="2">
    <name type="scientific">viral metagenome</name>
    <dbReference type="NCBI Taxonomy" id="1070528"/>
    <lineage>
        <taxon>unclassified sequences</taxon>
        <taxon>metagenomes</taxon>
        <taxon>organismal metagenomes</taxon>
    </lineage>
</organism>
<reference evidence="2" key="1">
    <citation type="journal article" date="2020" name="Nature">
        <title>Giant virus diversity and host interactions through global metagenomics.</title>
        <authorList>
            <person name="Schulz F."/>
            <person name="Roux S."/>
            <person name="Paez-Espino D."/>
            <person name="Jungbluth S."/>
            <person name="Walsh D.A."/>
            <person name="Denef V.J."/>
            <person name="McMahon K.D."/>
            <person name="Konstantinidis K.T."/>
            <person name="Eloe-Fadrosh E.A."/>
            <person name="Kyrpides N.C."/>
            <person name="Woyke T."/>
        </authorList>
    </citation>
    <scope>NUCLEOTIDE SEQUENCE</scope>
    <source>
        <strain evidence="2">GVMAG-S-ERX555965-48</strain>
    </source>
</reference>
<protein>
    <submittedName>
        <fullName evidence="2">Uncharacterized protein</fullName>
    </submittedName>
</protein>
<dbReference type="AlphaFoldDB" id="A0A6C0AXF7"/>
<keyword evidence="1" id="KW-0812">Transmembrane</keyword>
<sequence length="40" mass="4779">MLSLHIFKILFPLFIITYFIFLYTSLYLIRNSGIFIDGFS</sequence>
<keyword evidence="1" id="KW-1133">Transmembrane helix</keyword>
<feature type="transmembrane region" description="Helical" evidence="1">
    <location>
        <begin position="6"/>
        <end position="29"/>
    </location>
</feature>
<accession>A0A6C0AXF7</accession>
<proteinExistence type="predicted"/>
<keyword evidence="1" id="KW-0472">Membrane</keyword>
<name>A0A6C0AXF7_9ZZZZ</name>
<dbReference type="EMBL" id="MN738773">
    <property type="protein sequence ID" value="QHS84163.1"/>
    <property type="molecule type" value="Genomic_DNA"/>
</dbReference>
<evidence type="ECO:0000313" key="2">
    <source>
        <dbReference type="EMBL" id="QHS84163.1"/>
    </source>
</evidence>
<evidence type="ECO:0000256" key="1">
    <source>
        <dbReference type="SAM" id="Phobius"/>
    </source>
</evidence>